<dbReference type="Gene3D" id="3.30.2410.10">
    <property type="entry name" value="Hect, E3 ligase catalytic domain"/>
    <property type="match status" value="1"/>
</dbReference>
<evidence type="ECO:0000256" key="7">
    <source>
        <dbReference type="SAM" id="SignalP"/>
    </source>
</evidence>
<keyword evidence="7" id="KW-0732">Signal</keyword>
<gene>
    <name evidence="9" type="ORF">TCON_0370</name>
</gene>
<dbReference type="InterPro" id="IPR050409">
    <property type="entry name" value="E3_ubiq-protein_ligase"/>
</dbReference>
<evidence type="ECO:0000256" key="3">
    <source>
        <dbReference type="ARBA" id="ARBA00012485"/>
    </source>
</evidence>
<name>A0ABQ7I203_9MICR</name>
<dbReference type="EMBL" id="SBIQ01000014">
    <property type="protein sequence ID" value="KAF7684429.1"/>
    <property type="molecule type" value="Genomic_DNA"/>
</dbReference>
<dbReference type="Gene3D" id="3.90.1750.10">
    <property type="entry name" value="Hect, E3 ligase catalytic domains"/>
    <property type="match status" value="1"/>
</dbReference>
<keyword evidence="4" id="KW-0808">Transferase</keyword>
<dbReference type="InterPro" id="IPR035983">
    <property type="entry name" value="Hect_E3_ubiquitin_ligase"/>
</dbReference>
<keyword evidence="5 6" id="KW-0833">Ubl conjugation pathway</keyword>
<dbReference type="PANTHER" id="PTHR11254">
    <property type="entry name" value="HECT DOMAIN UBIQUITIN-PROTEIN LIGASE"/>
    <property type="match status" value="1"/>
</dbReference>
<dbReference type="PROSITE" id="PS50237">
    <property type="entry name" value="HECT"/>
    <property type="match status" value="1"/>
</dbReference>
<comment type="pathway">
    <text evidence="2">Protein modification; protein ubiquitination.</text>
</comment>
<evidence type="ECO:0000256" key="1">
    <source>
        <dbReference type="ARBA" id="ARBA00000885"/>
    </source>
</evidence>
<evidence type="ECO:0000256" key="5">
    <source>
        <dbReference type="ARBA" id="ARBA00022786"/>
    </source>
</evidence>
<feature type="domain" description="HECT" evidence="8">
    <location>
        <begin position="560"/>
        <end position="891"/>
    </location>
</feature>
<reference evidence="9 10" key="1">
    <citation type="submission" date="2019-01" db="EMBL/GenBank/DDBJ databases">
        <title>Genomes sequencing and comparative genomics of infectious freshwater microsporidia, Cucumispora dikerogammari and Thelohania contejeani.</title>
        <authorList>
            <person name="Cormier A."/>
            <person name="Giraud I."/>
            <person name="Wattier R."/>
            <person name="Teixeira M."/>
            <person name="Grandjean F."/>
            <person name="Rigaud T."/>
            <person name="Cordaux R."/>
        </authorList>
    </citation>
    <scope>NUCLEOTIDE SEQUENCE [LARGE SCALE GENOMIC DNA]</scope>
    <source>
        <strain evidence="9">T1</strain>
        <tissue evidence="9">Spores</tissue>
    </source>
</reference>
<protein>
    <recommendedName>
        <fullName evidence="3">HECT-type E3 ubiquitin transferase</fullName>
        <ecNumber evidence="3">2.3.2.26</ecNumber>
    </recommendedName>
</protein>
<evidence type="ECO:0000256" key="6">
    <source>
        <dbReference type="PROSITE-ProRule" id="PRU00104"/>
    </source>
</evidence>
<proteinExistence type="predicted"/>
<evidence type="ECO:0000259" key="8">
    <source>
        <dbReference type="PROSITE" id="PS50237"/>
    </source>
</evidence>
<feature type="active site" description="Glycyl thioester intermediate" evidence="6">
    <location>
        <position position="876"/>
    </location>
</feature>
<evidence type="ECO:0000256" key="2">
    <source>
        <dbReference type="ARBA" id="ARBA00004906"/>
    </source>
</evidence>
<sequence>MKSLSKFSISLVLLIFIPTVSYLCWLKYNNTVLEKPCKNTSSQNELKYDEIIKTNFKLIKNEYMVNLPVQIREFTNKEIEFLKNYFANIIKSKMVDGILNHYTFYLIFTDNIYILKLYINSITEIINTIHQENTKDIGEILLPKKFEITIIMKEVLNTYSNISSEHPLIYIKKDDKNYKNIKIAAFVTYCSFYFYFSGKYIYPFENNLNVANYLIMISKISTDKMQKAIVLFEILMILKNNSYNISDLSKSTYSNEFPINIMILDNKLSCEFIELIRQKYIDNTIDIKSKLKILAYFLLNSECQHKSFLNYIEFDTEIEFFKFYLNKIFLENIVENQIFEILKKVKNQSLMIKFLDVAINEVLMFFDRDNIEKENMLLFIMWILNKKKYFVNINIEICEYYDPNYEIYKTNMIEKLFEDSDIKQQVVISLNDSMKFCIDIDTTYEDVLELKLIYKNKEIYEVSKQLYEKRDEKDYKLLFYLIINLQQKLSNTNSNILVIGGGADWIADKLNNDESFNMNNIDFTDLLQKISDFQQVIFFSPLYEFQIDTQKLLIDSKNAVDEEIKKRNQFSSNIHNYYISFLNSPGVFGDGVFKSWMSLLSIEFTKEEQLVFRKNEDFFDTFIPVVVNEIDVYHLELENDLRLIGRLIGIALSRNTIFPIEFSKSVYKLLLGKIITAEDIFDENQSISKRLNDIKEMCADENNGMFFIIYCVKLVNGKYQLDSEELCPDGENKLVTNENYTEYKKLYLKKEIESLKNTIKIIKKGILDMVPEDVFNSIKYIRVLKSLISGYQVIDIEDWKQNTIYIGWNENENTIKWFWEFVEDCKQKGNKIKLLLMGLTGSYNTPIGGFGNLLHNRFTINYYEPNTEKKLLVHTCSNTIDMGRFQSKESLFDIFEELILSLDSEILFDWT</sequence>
<keyword evidence="10" id="KW-1185">Reference proteome</keyword>
<evidence type="ECO:0000313" key="10">
    <source>
        <dbReference type="Proteomes" id="UP001516464"/>
    </source>
</evidence>
<dbReference type="Pfam" id="PF00632">
    <property type="entry name" value="HECT"/>
    <property type="match status" value="1"/>
</dbReference>
<feature type="chain" id="PRO_5046109590" description="HECT-type E3 ubiquitin transferase" evidence="7">
    <location>
        <begin position="23"/>
        <end position="911"/>
    </location>
</feature>
<comment type="catalytic activity">
    <reaction evidence="1">
        <text>S-ubiquitinyl-[E2 ubiquitin-conjugating enzyme]-L-cysteine + [acceptor protein]-L-lysine = [E2 ubiquitin-conjugating enzyme]-L-cysteine + N(6)-ubiquitinyl-[acceptor protein]-L-lysine.</text>
        <dbReference type="EC" id="2.3.2.26"/>
    </reaction>
</comment>
<evidence type="ECO:0000256" key="4">
    <source>
        <dbReference type="ARBA" id="ARBA00022679"/>
    </source>
</evidence>
<dbReference type="PANTHER" id="PTHR11254:SF440">
    <property type="entry name" value="E3 UBIQUITIN-PROTEIN LIGASE NEDD-4"/>
    <property type="match status" value="1"/>
</dbReference>
<dbReference type="InterPro" id="IPR000569">
    <property type="entry name" value="HECT_dom"/>
</dbReference>
<accession>A0ABQ7I203</accession>
<feature type="signal peptide" evidence="7">
    <location>
        <begin position="1"/>
        <end position="22"/>
    </location>
</feature>
<dbReference type="Gene3D" id="3.30.2160.10">
    <property type="entry name" value="Hect, E3 ligase catalytic domain"/>
    <property type="match status" value="1"/>
</dbReference>
<dbReference type="SUPFAM" id="SSF56204">
    <property type="entry name" value="Hect, E3 ligase catalytic domain"/>
    <property type="match status" value="1"/>
</dbReference>
<comment type="caution">
    <text evidence="9">The sequence shown here is derived from an EMBL/GenBank/DDBJ whole genome shotgun (WGS) entry which is preliminary data.</text>
</comment>
<dbReference type="SMART" id="SM00119">
    <property type="entry name" value="HECTc"/>
    <property type="match status" value="1"/>
</dbReference>
<dbReference type="Proteomes" id="UP001516464">
    <property type="component" value="Unassembled WGS sequence"/>
</dbReference>
<dbReference type="EC" id="2.3.2.26" evidence="3"/>
<organism evidence="9 10">
    <name type="scientific">Astathelohania contejeani</name>
    <dbReference type="NCBI Taxonomy" id="164912"/>
    <lineage>
        <taxon>Eukaryota</taxon>
        <taxon>Fungi</taxon>
        <taxon>Fungi incertae sedis</taxon>
        <taxon>Microsporidia</taxon>
        <taxon>Astathelohaniidae</taxon>
        <taxon>Astathelohania</taxon>
    </lineage>
</organism>
<evidence type="ECO:0000313" key="9">
    <source>
        <dbReference type="EMBL" id="KAF7684429.1"/>
    </source>
</evidence>